<protein>
    <recommendedName>
        <fullName evidence="4">DUF423 domain-containing protein</fullName>
    </recommendedName>
</protein>
<feature type="transmembrane region" description="Helical" evidence="1">
    <location>
        <begin position="88"/>
        <end position="108"/>
    </location>
</feature>
<feature type="transmembrane region" description="Helical" evidence="1">
    <location>
        <begin position="29"/>
        <end position="47"/>
    </location>
</feature>
<dbReference type="InterPro" id="IPR006696">
    <property type="entry name" value="DUF423"/>
</dbReference>
<proteinExistence type="predicted"/>
<accession>A0ABQ0QHL6</accession>
<reference evidence="2" key="1">
    <citation type="submission" date="2013-04" db="EMBL/GenBank/DDBJ databases">
        <title>The genome sequencing project of 58 acetic acid bacteria.</title>
        <authorList>
            <person name="Okamoto-Kainuma A."/>
            <person name="Ishikawa M."/>
            <person name="Umino S."/>
            <person name="Koizumi Y."/>
            <person name="Shiwa Y."/>
            <person name="Yoshikawa H."/>
            <person name="Matsutani M."/>
            <person name="Matsushita K."/>
        </authorList>
    </citation>
    <scope>NUCLEOTIDE SEQUENCE</scope>
    <source>
        <strain evidence="2">NBRC 106556</strain>
    </source>
</reference>
<name>A0ABQ0QHL6_9PROT</name>
<feature type="transmembrane region" description="Helical" evidence="1">
    <location>
        <begin position="54"/>
        <end position="76"/>
    </location>
</feature>
<sequence>MLGAISAHLPLHAYAVPTGPTALHNAVNMLMWHALALCGIAIGHPLLSPRLGRLAGYAFTGGTLLFVVPVILFALKDQHIGALSVARIAPYGGTLLILGWLITALAAITHKGRL</sequence>
<organism evidence="2 3">
    <name type="scientific">Neokomagataea tanensis NBRC 106556</name>
    <dbReference type="NCBI Taxonomy" id="1223519"/>
    <lineage>
        <taxon>Bacteria</taxon>
        <taxon>Pseudomonadati</taxon>
        <taxon>Pseudomonadota</taxon>
        <taxon>Alphaproteobacteria</taxon>
        <taxon>Acetobacterales</taxon>
        <taxon>Acetobacteraceae</taxon>
        <taxon>Neokomagataea</taxon>
    </lineage>
</organism>
<dbReference type="Proteomes" id="UP001062443">
    <property type="component" value="Unassembled WGS sequence"/>
</dbReference>
<keyword evidence="1" id="KW-0812">Transmembrane</keyword>
<keyword evidence="1" id="KW-0472">Membrane</keyword>
<gene>
    <name evidence="2" type="ORF">AA106556_0627</name>
</gene>
<evidence type="ECO:0000313" key="3">
    <source>
        <dbReference type="Proteomes" id="UP001062443"/>
    </source>
</evidence>
<comment type="caution">
    <text evidence="2">The sequence shown here is derived from an EMBL/GenBank/DDBJ whole genome shotgun (WGS) entry which is preliminary data.</text>
</comment>
<dbReference type="EMBL" id="BAQB01000005">
    <property type="protein sequence ID" value="GBR45028.1"/>
    <property type="molecule type" value="Genomic_DNA"/>
</dbReference>
<evidence type="ECO:0000256" key="1">
    <source>
        <dbReference type="SAM" id="Phobius"/>
    </source>
</evidence>
<keyword evidence="1" id="KW-1133">Transmembrane helix</keyword>
<evidence type="ECO:0008006" key="4">
    <source>
        <dbReference type="Google" id="ProtNLM"/>
    </source>
</evidence>
<dbReference type="Pfam" id="PF04241">
    <property type="entry name" value="DUF423"/>
    <property type="match status" value="1"/>
</dbReference>
<evidence type="ECO:0000313" key="2">
    <source>
        <dbReference type="EMBL" id="GBR45028.1"/>
    </source>
</evidence>
<keyword evidence="3" id="KW-1185">Reference proteome</keyword>